<gene>
    <name evidence="1" type="ORF">CHGG_05641</name>
</gene>
<name>Q2H6S4_CHAGB</name>
<dbReference type="OrthoDB" id="4573675at2759"/>
<protein>
    <submittedName>
        <fullName evidence="1">Uncharacterized protein</fullName>
    </submittedName>
</protein>
<dbReference type="VEuPathDB" id="FungiDB:CHGG_05641"/>
<dbReference type="AlphaFoldDB" id="Q2H6S4"/>
<dbReference type="RefSeq" id="XP_001221736.1">
    <property type="nucleotide sequence ID" value="XM_001221735.1"/>
</dbReference>
<dbReference type="GeneID" id="4389977"/>
<organism evidence="1 2">
    <name type="scientific">Chaetomium globosum (strain ATCC 6205 / CBS 148.51 / DSM 1962 / NBRC 6347 / NRRL 1970)</name>
    <name type="common">Soil fungus</name>
    <dbReference type="NCBI Taxonomy" id="306901"/>
    <lineage>
        <taxon>Eukaryota</taxon>
        <taxon>Fungi</taxon>
        <taxon>Dikarya</taxon>
        <taxon>Ascomycota</taxon>
        <taxon>Pezizomycotina</taxon>
        <taxon>Sordariomycetes</taxon>
        <taxon>Sordariomycetidae</taxon>
        <taxon>Sordariales</taxon>
        <taxon>Chaetomiaceae</taxon>
        <taxon>Chaetomium</taxon>
    </lineage>
</organism>
<proteinExistence type="predicted"/>
<evidence type="ECO:0000313" key="2">
    <source>
        <dbReference type="Proteomes" id="UP000001056"/>
    </source>
</evidence>
<dbReference type="EMBL" id="CH408031">
    <property type="protein sequence ID" value="EAQ89022.1"/>
    <property type="molecule type" value="Genomic_DNA"/>
</dbReference>
<sequence length="322" mass="35367">MAVGQRASFCVATNYSHGVDVARCVPPNEHEWWDRNLMDRYGRSSMLPFSTQSQDSPANLVPLRSAFHRVFDERHLCFAPKVVDGSDFDDCRRERSASACYLLPASPEPNPPPDPRSLSHLPTVQVAGLWHNRGLHAFPPGLSKECLFARFAYTILSPAVFSSTFLSGTRVSRCLRVWEPVVQITNTKILGSADCRRIARTVWSRHSGDGDEGGCEVEGGLLAQFDPDPAYATNGDEEERGRGPNSRVLSVLSLPLATELTDHCRAIVILIGDLYLVLSVLSLGLVTELTDHLDHLPGSLIGPFNDCLGASRDPRSLLLAYS</sequence>
<accession>Q2H6S4</accession>
<dbReference type="Proteomes" id="UP000001056">
    <property type="component" value="Unassembled WGS sequence"/>
</dbReference>
<dbReference type="HOGENOM" id="CLU_863317_0_0_1"/>
<keyword evidence="2" id="KW-1185">Reference proteome</keyword>
<dbReference type="InParanoid" id="Q2H6S4"/>
<reference evidence="2" key="1">
    <citation type="journal article" date="2015" name="Genome Announc.">
        <title>Draft genome sequence of the cellulolytic fungus Chaetomium globosum.</title>
        <authorList>
            <person name="Cuomo C.A."/>
            <person name="Untereiner W.A."/>
            <person name="Ma L.-J."/>
            <person name="Grabherr M."/>
            <person name="Birren B.W."/>
        </authorList>
    </citation>
    <scope>NUCLEOTIDE SEQUENCE [LARGE SCALE GENOMIC DNA]</scope>
    <source>
        <strain evidence="2">ATCC 6205 / CBS 148.51 / DSM 1962 / NBRC 6347 / NRRL 1970</strain>
    </source>
</reference>
<evidence type="ECO:0000313" key="1">
    <source>
        <dbReference type="EMBL" id="EAQ89022.1"/>
    </source>
</evidence>